<evidence type="ECO:0000256" key="2">
    <source>
        <dbReference type="ARBA" id="ARBA00002824"/>
    </source>
</evidence>
<dbReference type="InterPro" id="IPR015421">
    <property type="entry name" value="PyrdxlP-dep_Trfase_major"/>
</dbReference>
<comment type="similarity">
    <text evidence="3 8">Belongs to the class-V pyridoxal-phosphate-dependent aminotransferase family. Csd subfamily.</text>
</comment>
<sequence length="405" mass="44817">MCPISELRQQFPIFNTSNNEELFIYLDSGATSQKPRQVIEAVDSFYREQNANVHRGLHTLSAQATSAFELAREKVANFLNVHSKEVVWTSGATDSINIIANGIKAQLNQGDVICVSALEHHANIVPWQKLCKERGCILKVLPITESGILDIKSSVELICKQKPKIVAISHASNALGNIQPVEKIIEAAHKAAATTVVDGAQAFMHLRPDLRKLDCDFYVFSAHKALGPTGLGVLYGKYDLLNALNPLRFGGEMIKEVSFEQTSFQDAPSKFEAGTPNISAVIGFSAALDFLNSIDHEELQQYEQGLYDYLLTQLRSINGIIIYGDTENNIGTVSFRYKNEHHFDLATFLNGYGIAIRSGHHCTQPLMKSLGIDGTIRVSLAFYNNHDDIDAFIHALKESIDLLEI</sequence>
<dbReference type="InterPro" id="IPR020578">
    <property type="entry name" value="Aminotrans_V_PyrdxlP_BS"/>
</dbReference>
<evidence type="ECO:0000313" key="11">
    <source>
        <dbReference type="Proteomes" id="UP000291338"/>
    </source>
</evidence>
<dbReference type="EMBL" id="PPSX01000004">
    <property type="protein sequence ID" value="RZQ55018.1"/>
    <property type="molecule type" value="Genomic_DNA"/>
</dbReference>
<dbReference type="NCBIfam" id="TIGR01979">
    <property type="entry name" value="sufS"/>
    <property type="match status" value="1"/>
</dbReference>
<dbReference type="PANTHER" id="PTHR43586">
    <property type="entry name" value="CYSTEINE DESULFURASE"/>
    <property type="match status" value="1"/>
</dbReference>
<reference evidence="10 11" key="1">
    <citation type="submission" date="2018-01" db="EMBL/GenBank/DDBJ databases">
        <title>Co-occurrence of chitin degradation, pigmentation and bioactivity in marine Pseudoalteromonas.</title>
        <authorList>
            <person name="Paulsen S."/>
            <person name="Gram L."/>
            <person name="Machado H."/>
        </authorList>
    </citation>
    <scope>NUCLEOTIDE SEQUENCE [LARGE SCALE GENOMIC DNA]</scope>
    <source>
        <strain evidence="10 11">S3898</strain>
    </source>
</reference>
<evidence type="ECO:0000256" key="6">
    <source>
        <dbReference type="ARBA" id="ARBA00050776"/>
    </source>
</evidence>
<comment type="cofactor">
    <cofactor evidence="1 7">
        <name>pyridoxal 5'-phosphate</name>
        <dbReference type="ChEBI" id="CHEBI:597326"/>
    </cofactor>
</comment>
<dbReference type="CDD" id="cd06453">
    <property type="entry name" value="SufS_like"/>
    <property type="match status" value="1"/>
</dbReference>
<dbReference type="PANTHER" id="PTHR43586:SF8">
    <property type="entry name" value="CYSTEINE DESULFURASE 1, CHLOROPLASTIC"/>
    <property type="match status" value="1"/>
</dbReference>
<dbReference type="PROSITE" id="PS00595">
    <property type="entry name" value="AA_TRANSFER_CLASS_5"/>
    <property type="match status" value="1"/>
</dbReference>
<evidence type="ECO:0000256" key="8">
    <source>
        <dbReference type="RuleBase" id="RU004506"/>
    </source>
</evidence>
<proteinExistence type="inferred from homology"/>
<accession>A0A4V2EK90</accession>
<evidence type="ECO:0000256" key="1">
    <source>
        <dbReference type="ARBA" id="ARBA00001933"/>
    </source>
</evidence>
<dbReference type="Proteomes" id="UP000291338">
    <property type="component" value="Unassembled WGS sequence"/>
</dbReference>
<dbReference type="GO" id="GO:0031071">
    <property type="term" value="F:cysteine desulfurase activity"/>
    <property type="evidence" value="ECO:0007669"/>
    <property type="project" value="UniProtKB-UniRule"/>
</dbReference>
<keyword evidence="4 8" id="KW-0808">Transferase</keyword>
<dbReference type="InterPro" id="IPR015424">
    <property type="entry name" value="PyrdxlP-dep_Trfase"/>
</dbReference>
<organism evidence="10 11">
    <name type="scientific">Pseudoalteromonas phenolica</name>
    <dbReference type="NCBI Taxonomy" id="161398"/>
    <lineage>
        <taxon>Bacteria</taxon>
        <taxon>Pseudomonadati</taxon>
        <taxon>Pseudomonadota</taxon>
        <taxon>Gammaproteobacteria</taxon>
        <taxon>Alteromonadales</taxon>
        <taxon>Pseudoalteromonadaceae</taxon>
        <taxon>Pseudoalteromonas</taxon>
    </lineage>
</organism>
<dbReference type="AlphaFoldDB" id="A0A4V2EK90"/>
<feature type="domain" description="Aminotransferase class V" evidence="9">
    <location>
        <begin position="24"/>
        <end position="392"/>
    </location>
</feature>
<keyword evidence="5 8" id="KW-0663">Pyridoxal phosphate</keyword>
<comment type="caution">
    <text evidence="10">The sequence shown here is derived from an EMBL/GenBank/DDBJ whole genome shotgun (WGS) entry which is preliminary data.</text>
</comment>
<dbReference type="PIRSF" id="PIRSF005572">
    <property type="entry name" value="NifS"/>
    <property type="match status" value="1"/>
</dbReference>
<protein>
    <recommendedName>
        <fullName evidence="8">Cysteine desulfurase</fullName>
        <ecNumber evidence="8">2.8.1.7</ecNumber>
    </recommendedName>
</protein>
<dbReference type="Gene3D" id="3.40.640.10">
    <property type="entry name" value="Type I PLP-dependent aspartate aminotransferase-like (Major domain)"/>
    <property type="match status" value="1"/>
</dbReference>
<gene>
    <name evidence="10" type="ORF">C1E23_01065</name>
</gene>
<comment type="catalytic activity">
    <reaction evidence="6 8">
        <text>(sulfur carrier)-H + L-cysteine = (sulfur carrier)-SH + L-alanine</text>
        <dbReference type="Rhea" id="RHEA:43892"/>
        <dbReference type="Rhea" id="RHEA-COMP:14737"/>
        <dbReference type="Rhea" id="RHEA-COMP:14739"/>
        <dbReference type="ChEBI" id="CHEBI:29917"/>
        <dbReference type="ChEBI" id="CHEBI:35235"/>
        <dbReference type="ChEBI" id="CHEBI:57972"/>
        <dbReference type="ChEBI" id="CHEBI:64428"/>
        <dbReference type="EC" id="2.8.1.7"/>
    </reaction>
</comment>
<dbReference type="InterPro" id="IPR016454">
    <property type="entry name" value="Cysteine_dSase"/>
</dbReference>
<comment type="function">
    <text evidence="2 8">Catalyzes the removal of elemental sulfur and selenium atoms from L-cysteine, L-cystine, L-selenocysteine, and L-selenocystine to produce L-alanine.</text>
</comment>
<evidence type="ECO:0000256" key="7">
    <source>
        <dbReference type="RuleBase" id="RU004504"/>
    </source>
</evidence>
<evidence type="ECO:0000256" key="5">
    <source>
        <dbReference type="ARBA" id="ARBA00022898"/>
    </source>
</evidence>
<dbReference type="SUPFAM" id="SSF53383">
    <property type="entry name" value="PLP-dependent transferases"/>
    <property type="match status" value="1"/>
</dbReference>
<dbReference type="InterPro" id="IPR015422">
    <property type="entry name" value="PyrdxlP-dep_Trfase_small"/>
</dbReference>
<name>A0A4V2EK90_9GAMM</name>
<dbReference type="Gene3D" id="3.90.1150.10">
    <property type="entry name" value="Aspartate Aminotransferase, domain 1"/>
    <property type="match status" value="1"/>
</dbReference>
<dbReference type="Pfam" id="PF00266">
    <property type="entry name" value="Aminotran_5"/>
    <property type="match status" value="1"/>
</dbReference>
<evidence type="ECO:0000256" key="3">
    <source>
        <dbReference type="ARBA" id="ARBA00010447"/>
    </source>
</evidence>
<dbReference type="InterPro" id="IPR000192">
    <property type="entry name" value="Aminotrans_V_dom"/>
</dbReference>
<dbReference type="GO" id="GO:0006534">
    <property type="term" value="P:cysteine metabolic process"/>
    <property type="evidence" value="ECO:0007669"/>
    <property type="project" value="UniProtKB-UniRule"/>
</dbReference>
<dbReference type="GO" id="GO:0030170">
    <property type="term" value="F:pyridoxal phosphate binding"/>
    <property type="evidence" value="ECO:0007669"/>
    <property type="project" value="UniProtKB-UniRule"/>
</dbReference>
<evidence type="ECO:0000313" key="10">
    <source>
        <dbReference type="EMBL" id="RZQ55018.1"/>
    </source>
</evidence>
<dbReference type="EC" id="2.8.1.7" evidence="8"/>
<evidence type="ECO:0000259" key="9">
    <source>
        <dbReference type="Pfam" id="PF00266"/>
    </source>
</evidence>
<dbReference type="RefSeq" id="WP_130253795.1">
    <property type="nucleotide sequence ID" value="NZ_PPSX01000004.1"/>
</dbReference>
<evidence type="ECO:0000256" key="4">
    <source>
        <dbReference type="ARBA" id="ARBA00022679"/>
    </source>
</evidence>
<dbReference type="InterPro" id="IPR010970">
    <property type="entry name" value="Cys_dSase_SufS"/>
</dbReference>